<keyword evidence="1" id="KW-0732">Signal</keyword>
<comment type="caution">
    <text evidence="3">The sequence shown here is derived from an EMBL/GenBank/DDBJ whole genome shotgun (WGS) entry which is preliminary data.</text>
</comment>
<name>A0A413VM98_9BACE</name>
<protein>
    <submittedName>
        <fullName evidence="3">Alpha/beta hydrolase</fullName>
    </submittedName>
</protein>
<organism evidence="3 4">
    <name type="scientific">Bacteroides nordii</name>
    <dbReference type="NCBI Taxonomy" id="291645"/>
    <lineage>
        <taxon>Bacteria</taxon>
        <taxon>Pseudomonadati</taxon>
        <taxon>Bacteroidota</taxon>
        <taxon>Bacteroidia</taxon>
        <taxon>Bacteroidales</taxon>
        <taxon>Bacteroidaceae</taxon>
        <taxon>Bacteroides</taxon>
    </lineage>
</organism>
<dbReference type="InterPro" id="IPR029058">
    <property type="entry name" value="AB_hydrolase_fold"/>
</dbReference>
<dbReference type="InterPro" id="IPR022742">
    <property type="entry name" value="Hydrolase_4"/>
</dbReference>
<evidence type="ECO:0000259" key="2">
    <source>
        <dbReference type="Pfam" id="PF12146"/>
    </source>
</evidence>
<dbReference type="GO" id="GO:0052689">
    <property type="term" value="F:carboxylic ester hydrolase activity"/>
    <property type="evidence" value="ECO:0007669"/>
    <property type="project" value="TreeGrafter"/>
</dbReference>
<dbReference type="InterPro" id="IPR053145">
    <property type="entry name" value="AB_hydrolase_Est10"/>
</dbReference>
<dbReference type="Proteomes" id="UP000284379">
    <property type="component" value="Unassembled WGS sequence"/>
</dbReference>
<feature type="chain" id="PRO_5019534737" evidence="1">
    <location>
        <begin position="22"/>
        <end position="324"/>
    </location>
</feature>
<dbReference type="Pfam" id="PF12146">
    <property type="entry name" value="Hydrolase_4"/>
    <property type="match status" value="1"/>
</dbReference>
<dbReference type="PANTHER" id="PTHR43265:SF1">
    <property type="entry name" value="ESTERASE ESTD"/>
    <property type="match status" value="1"/>
</dbReference>
<dbReference type="PANTHER" id="PTHR43265">
    <property type="entry name" value="ESTERASE ESTD"/>
    <property type="match status" value="1"/>
</dbReference>
<dbReference type="EMBL" id="QSGO01000008">
    <property type="protein sequence ID" value="RHB34691.1"/>
    <property type="molecule type" value="Genomic_DNA"/>
</dbReference>
<gene>
    <name evidence="3" type="ORF">DW888_12080</name>
</gene>
<accession>A0A413VM98</accession>
<proteinExistence type="predicted"/>
<sequence length="324" mass="35392">MKRISLIFVSLFSCCCFLCQAQLMPLNGETVTLDTKEGDINGELLLPNGGKTYPVVLLIAGSGPTDMDGNSAIGNMKNNSLKFLAEGLAANGIASLRFDKRGIATSAAAGKEESLLRFEDYVNDVKGWINYLAKDKRFTGITVVGHSEGSLIGMLACTNQPEVKALVSLAGAGRPAYEVIEEQVASQPEMIKKEVASINESLKSGKTVEQVSMYVQSLFRASVQPYLISWYKYNPQTVIASLKIPVLIVQGKKDIQVSVKDAELLKKSKPTAELLLIDSMNHVLKDCETMEPQKQMSIYTNPSLPVNATLISSLNTFIRKYNKK</sequence>
<dbReference type="SUPFAM" id="SSF53474">
    <property type="entry name" value="alpha/beta-Hydrolases"/>
    <property type="match status" value="1"/>
</dbReference>
<reference evidence="3 4" key="1">
    <citation type="submission" date="2018-08" db="EMBL/GenBank/DDBJ databases">
        <title>A genome reference for cultivated species of the human gut microbiota.</title>
        <authorList>
            <person name="Zou Y."/>
            <person name="Xue W."/>
            <person name="Luo G."/>
        </authorList>
    </citation>
    <scope>NUCLEOTIDE SEQUENCE [LARGE SCALE GENOMIC DNA]</scope>
    <source>
        <strain evidence="3 4">AM40-30BH</strain>
    </source>
</reference>
<feature type="domain" description="Serine aminopeptidase S33" evidence="2">
    <location>
        <begin position="84"/>
        <end position="188"/>
    </location>
</feature>
<evidence type="ECO:0000256" key="1">
    <source>
        <dbReference type="SAM" id="SignalP"/>
    </source>
</evidence>
<evidence type="ECO:0000313" key="4">
    <source>
        <dbReference type="Proteomes" id="UP000284379"/>
    </source>
</evidence>
<keyword evidence="3" id="KW-0378">Hydrolase</keyword>
<evidence type="ECO:0000313" key="3">
    <source>
        <dbReference type="EMBL" id="RHB34691.1"/>
    </source>
</evidence>
<feature type="signal peptide" evidence="1">
    <location>
        <begin position="1"/>
        <end position="21"/>
    </location>
</feature>
<dbReference type="AlphaFoldDB" id="A0A413VM98"/>
<dbReference type="Gene3D" id="3.40.50.1820">
    <property type="entry name" value="alpha/beta hydrolase"/>
    <property type="match status" value="1"/>
</dbReference>
<dbReference type="RefSeq" id="WP_002560634.1">
    <property type="nucleotide sequence ID" value="NZ_CABJFV010000008.1"/>
</dbReference>